<dbReference type="GO" id="GO:0004672">
    <property type="term" value="F:protein kinase activity"/>
    <property type="evidence" value="ECO:0007669"/>
    <property type="project" value="InterPro"/>
</dbReference>
<comment type="caution">
    <text evidence="2">The sequence shown here is derived from an EMBL/GenBank/DDBJ whole genome shotgun (WGS) entry which is preliminary data.</text>
</comment>
<dbReference type="AlphaFoldDB" id="A0A6A0AHD2"/>
<evidence type="ECO:0000313" key="3">
    <source>
        <dbReference type="Proteomes" id="UP000485058"/>
    </source>
</evidence>
<keyword evidence="2" id="KW-0418">Kinase</keyword>
<dbReference type="SUPFAM" id="SSF56112">
    <property type="entry name" value="Protein kinase-like (PK-like)"/>
    <property type="match status" value="1"/>
</dbReference>
<organism evidence="2 3">
    <name type="scientific">Haematococcus lacustris</name>
    <name type="common">Green alga</name>
    <name type="synonym">Haematococcus pluvialis</name>
    <dbReference type="NCBI Taxonomy" id="44745"/>
    <lineage>
        <taxon>Eukaryota</taxon>
        <taxon>Viridiplantae</taxon>
        <taxon>Chlorophyta</taxon>
        <taxon>core chlorophytes</taxon>
        <taxon>Chlorophyceae</taxon>
        <taxon>CS clade</taxon>
        <taxon>Chlamydomonadales</taxon>
        <taxon>Haematococcaceae</taxon>
        <taxon>Haematococcus</taxon>
    </lineage>
</organism>
<evidence type="ECO:0000259" key="1">
    <source>
        <dbReference type="PROSITE" id="PS50011"/>
    </source>
</evidence>
<protein>
    <submittedName>
        <fullName evidence="2">Protein kinase domain-containing protein</fullName>
    </submittedName>
</protein>
<name>A0A6A0AHD2_HAELA</name>
<keyword evidence="2" id="KW-0808">Transferase</keyword>
<accession>A0A6A0AHD2</accession>
<dbReference type="InterPro" id="IPR011009">
    <property type="entry name" value="Kinase-like_dom_sf"/>
</dbReference>
<dbReference type="Gene3D" id="1.10.510.10">
    <property type="entry name" value="Transferase(Phosphotransferase) domain 1"/>
    <property type="match status" value="1"/>
</dbReference>
<dbReference type="GO" id="GO:0005524">
    <property type="term" value="F:ATP binding"/>
    <property type="evidence" value="ECO:0007669"/>
    <property type="project" value="InterPro"/>
</dbReference>
<feature type="domain" description="Protein kinase" evidence="1">
    <location>
        <begin position="1"/>
        <end position="64"/>
    </location>
</feature>
<keyword evidence="3" id="KW-1185">Reference proteome</keyword>
<proteinExistence type="predicted"/>
<evidence type="ECO:0000313" key="2">
    <source>
        <dbReference type="EMBL" id="GFH31257.1"/>
    </source>
</evidence>
<sequence>PQNILLSEDKDGLVGLLGDVGLAKLVRDIKYGSDPSRLEGTPGYMPPECVLGKVTGKWDIYALG</sequence>
<dbReference type="PROSITE" id="PS50011">
    <property type="entry name" value="PROTEIN_KINASE_DOM"/>
    <property type="match status" value="1"/>
</dbReference>
<dbReference type="Proteomes" id="UP000485058">
    <property type="component" value="Unassembled WGS sequence"/>
</dbReference>
<dbReference type="EMBL" id="BLLF01005488">
    <property type="protein sequence ID" value="GFH31257.1"/>
    <property type="molecule type" value="Genomic_DNA"/>
</dbReference>
<gene>
    <name evidence="2" type="ORF">HaLaN_30262</name>
</gene>
<feature type="non-terminal residue" evidence="2">
    <location>
        <position position="1"/>
    </location>
</feature>
<reference evidence="2 3" key="1">
    <citation type="submission" date="2020-02" db="EMBL/GenBank/DDBJ databases">
        <title>Draft genome sequence of Haematococcus lacustris strain NIES-144.</title>
        <authorList>
            <person name="Morimoto D."/>
            <person name="Nakagawa S."/>
            <person name="Yoshida T."/>
            <person name="Sawayama S."/>
        </authorList>
    </citation>
    <scope>NUCLEOTIDE SEQUENCE [LARGE SCALE GENOMIC DNA]</scope>
    <source>
        <strain evidence="2 3">NIES-144</strain>
    </source>
</reference>
<dbReference type="InterPro" id="IPR000719">
    <property type="entry name" value="Prot_kinase_dom"/>
</dbReference>